<dbReference type="Gene3D" id="3.40.50.300">
    <property type="entry name" value="P-loop containing nucleotide triphosphate hydrolases"/>
    <property type="match status" value="1"/>
</dbReference>
<sequence>MFKKIQILIKIIDIIQLIQINTIYFQSLIKFQQRKVKIDLKGRCSMGQKMLSSIVIRLALLEAFSSNCGVLALDEPTQNLDVQHIQSLCQSLKQLIKKQ</sequence>
<comment type="caution">
    <text evidence="1">The sequence shown here is derived from an EMBL/GenBank/DDBJ whole genome shotgun (WGS) entry which is preliminary data.</text>
</comment>
<dbReference type="PANTHER" id="PTHR18867:SF12">
    <property type="entry name" value="DNA REPAIR PROTEIN RAD50"/>
    <property type="match status" value="1"/>
</dbReference>
<dbReference type="GO" id="GO:0030870">
    <property type="term" value="C:Mre11 complex"/>
    <property type="evidence" value="ECO:0007669"/>
    <property type="project" value="TreeGrafter"/>
</dbReference>
<dbReference type="GO" id="GO:0070192">
    <property type="term" value="P:chromosome organization involved in meiotic cell cycle"/>
    <property type="evidence" value="ECO:0007669"/>
    <property type="project" value="TreeGrafter"/>
</dbReference>
<dbReference type="Proteomes" id="UP000054937">
    <property type="component" value="Unassembled WGS sequence"/>
</dbReference>
<evidence type="ECO:0000313" key="2">
    <source>
        <dbReference type="Proteomes" id="UP000054937"/>
    </source>
</evidence>
<dbReference type="GO" id="GO:0000794">
    <property type="term" value="C:condensed nuclear chromosome"/>
    <property type="evidence" value="ECO:0007669"/>
    <property type="project" value="TreeGrafter"/>
</dbReference>
<dbReference type="InParanoid" id="A0A0V0QUN1"/>
<accession>A0A0V0QUN1</accession>
<name>A0A0V0QUN1_PSEPJ</name>
<dbReference type="GO" id="GO:0000722">
    <property type="term" value="P:telomere maintenance via recombination"/>
    <property type="evidence" value="ECO:0007669"/>
    <property type="project" value="TreeGrafter"/>
</dbReference>
<dbReference type="GO" id="GO:0003691">
    <property type="term" value="F:double-stranded telomeric DNA binding"/>
    <property type="evidence" value="ECO:0007669"/>
    <property type="project" value="TreeGrafter"/>
</dbReference>
<dbReference type="SUPFAM" id="SSF52540">
    <property type="entry name" value="P-loop containing nucleoside triphosphate hydrolases"/>
    <property type="match status" value="1"/>
</dbReference>
<proteinExistence type="predicted"/>
<reference evidence="1 2" key="1">
    <citation type="journal article" date="2015" name="Sci. Rep.">
        <title>Genome of the facultative scuticociliatosis pathogen Pseudocohnilembus persalinus provides insight into its virulence through horizontal gene transfer.</title>
        <authorList>
            <person name="Xiong J."/>
            <person name="Wang G."/>
            <person name="Cheng J."/>
            <person name="Tian M."/>
            <person name="Pan X."/>
            <person name="Warren A."/>
            <person name="Jiang C."/>
            <person name="Yuan D."/>
            <person name="Miao W."/>
        </authorList>
    </citation>
    <scope>NUCLEOTIDE SEQUENCE [LARGE SCALE GENOMIC DNA]</scope>
    <source>
        <strain evidence="1">36N120E</strain>
    </source>
</reference>
<keyword evidence="1" id="KW-0378">Hydrolase</keyword>
<dbReference type="InterPro" id="IPR027417">
    <property type="entry name" value="P-loop_NTPase"/>
</dbReference>
<dbReference type="GO" id="GO:0043047">
    <property type="term" value="F:single-stranded telomeric DNA binding"/>
    <property type="evidence" value="ECO:0007669"/>
    <property type="project" value="TreeGrafter"/>
</dbReference>
<dbReference type="GO" id="GO:0016787">
    <property type="term" value="F:hydrolase activity"/>
    <property type="evidence" value="ECO:0007669"/>
    <property type="project" value="UniProtKB-KW"/>
</dbReference>
<organism evidence="1 2">
    <name type="scientific">Pseudocohnilembus persalinus</name>
    <name type="common">Ciliate</name>
    <dbReference type="NCBI Taxonomy" id="266149"/>
    <lineage>
        <taxon>Eukaryota</taxon>
        <taxon>Sar</taxon>
        <taxon>Alveolata</taxon>
        <taxon>Ciliophora</taxon>
        <taxon>Intramacronucleata</taxon>
        <taxon>Oligohymenophorea</taxon>
        <taxon>Scuticociliatia</taxon>
        <taxon>Philasterida</taxon>
        <taxon>Pseudocohnilembidae</taxon>
        <taxon>Pseudocohnilembus</taxon>
    </lineage>
</organism>
<gene>
    <name evidence="1" type="ORF">PPERSA_01021</name>
</gene>
<dbReference type="GO" id="GO:0051880">
    <property type="term" value="F:G-quadruplex DNA binding"/>
    <property type="evidence" value="ECO:0007669"/>
    <property type="project" value="TreeGrafter"/>
</dbReference>
<dbReference type="AlphaFoldDB" id="A0A0V0QUN1"/>
<dbReference type="EMBL" id="LDAU01000102">
    <property type="protein sequence ID" value="KRX05943.1"/>
    <property type="molecule type" value="Genomic_DNA"/>
</dbReference>
<dbReference type="OrthoDB" id="18797at2759"/>
<evidence type="ECO:0000313" key="1">
    <source>
        <dbReference type="EMBL" id="KRX05943.1"/>
    </source>
</evidence>
<keyword evidence="2" id="KW-1185">Reference proteome</keyword>
<dbReference type="PANTHER" id="PTHR18867">
    <property type="entry name" value="RAD50"/>
    <property type="match status" value="1"/>
</dbReference>
<dbReference type="GO" id="GO:0006302">
    <property type="term" value="P:double-strand break repair"/>
    <property type="evidence" value="ECO:0007669"/>
    <property type="project" value="TreeGrafter"/>
</dbReference>
<protein>
    <submittedName>
        <fullName evidence="1">p-loop containing nucleoside triphosphate hydrolase</fullName>
    </submittedName>
</protein>
<dbReference type="GO" id="GO:0007004">
    <property type="term" value="P:telomere maintenance via telomerase"/>
    <property type="evidence" value="ECO:0007669"/>
    <property type="project" value="TreeGrafter"/>
</dbReference>